<organism evidence="2 3">
    <name type="scientific">Cylindrodendrum hubeiense</name>
    <dbReference type="NCBI Taxonomy" id="595255"/>
    <lineage>
        <taxon>Eukaryota</taxon>
        <taxon>Fungi</taxon>
        <taxon>Dikarya</taxon>
        <taxon>Ascomycota</taxon>
        <taxon>Pezizomycotina</taxon>
        <taxon>Sordariomycetes</taxon>
        <taxon>Hypocreomycetidae</taxon>
        <taxon>Hypocreales</taxon>
        <taxon>Nectriaceae</taxon>
        <taxon>Cylindrodendrum</taxon>
    </lineage>
</organism>
<accession>A0A9P5GZS5</accession>
<reference evidence="2" key="1">
    <citation type="submission" date="2020-03" db="EMBL/GenBank/DDBJ databases">
        <title>Draft Genome Sequence of Cylindrodendrum hubeiense.</title>
        <authorList>
            <person name="Buettner E."/>
            <person name="Kellner H."/>
        </authorList>
    </citation>
    <scope>NUCLEOTIDE SEQUENCE</scope>
    <source>
        <strain evidence="2">IHI 201604</strain>
    </source>
</reference>
<feature type="compositionally biased region" description="Polar residues" evidence="1">
    <location>
        <begin position="117"/>
        <end position="129"/>
    </location>
</feature>
<protein>
    <submittedName>
        <fullName evidence="2">Uncharacterized protein</fullName>
    </submittedName>
</protein>
<feature type="region of interest" description="Disordered" evidence="1">
    <location>
        <begin position="70"/>
        <end position="129"/>
    </location>
</feature>
<dbReference type="AlphaFoldDB" id="A0A9P5GZS5"/>
<dbReference type="Proteomes" id="UP000722485">
    <property type="component" value="Unassembled WGS sequence"/>
</dbReference>
<gene>
    <name evidence="2" type="ORF">G7Z17_g10295</name>
</gene>
<name>A0A9P5GZS5_9HYPO</name>
<sequence length="242" mass="26463">MVPAAPSRALPCLVQDLRRQAAENPVAGSAAPHTHCLIPNFQGAAAATLCRAATPLRACKWKSGPGIFAALTPRPTRSPSVPRPSAPSSQHPNHRRPAPPSGSISRSNPPGPVGCVSTYNRGSSPDNSTALVPFPPDTITMMHVPRQPFSTAARIHPNIVPHLRPRRRMPTGWVKPVAAVVVVGYGVKTYLDMAQNRRQAQIEYMEREAASHKQRNEMLMDMYGDRSSLDELEKAIEFYEKR</sequence>
<dbReference type="OrthoDB" id="4338954at2759"/>
<proteinExistence type="predicted"/>
<comment type="caution">
    <text evidence="2">The sequence shown here is derived from an EMBL/GenBank/DDBJ whole genome shotgun (WGS) entry which is preliminary data.</text>
</comment>
<keyword evidence="3" id="KW-1185">Reference proteome</keyword>
<evidence type="ECO:0000313" key="2">
    <source>
        <dbReference type="EMBL" id="KAF7544005.1"/>
    </source>
</evidence>
<dbReference type="EMBL" id="JAANBB010000327">
    <property type="protein sequence ID" value="KAF7544005.1"/>
    <property type="molecule type" value="Genomic_DNA"/>
</dbReference>
<evidence type="ECO:0000256" key="1">
    <source>
        <dbReference type="SAM" id="MobiDB-lite"/>
    </source>
</evidence>
<evidence type="ECO:0000313" key="3">
    <source>
        <dbReference type="Proteomes" id="UP000722485"/>
    </source>
</evidence>